<dbReference type="PANTHER" id="PTHR43759:SF1">
    <property type="entry name" value="GLUCOSE IMPORT SYSTEM PERMEASE PROTEIN GLCT"/>
    <property type="match status" value="1"/>
</dbReference>
<evidence type="ECO:0000313" key="10">
    <source>
        <dbReference type="Proteomes" id="UP000180175"/>
    </source>
</evidence>
<evidence type="ECO:0000256" key="1">
    <source>
        <dbReference type="ARBA" id="ARBA00004141"/>
    </source>
</evidence>
<feature type="transmembrane region" description="Helical" evidence="6">
    <location>
        <begin position="69"/>
        <end position="89"/>
    </location>
</feature>
<feature type="transmembrane region" description="Helical" evidence="6">
    <location>
        <begin position="200"/>
        <end position="220"/>
    </location>
</feature>
<dbReference type="PANTHER" id="PTHR43759">
    <property type="entry name" value="TREHALOSE TRANSPORT SYSTEM PERMEASE PROTEIN SUGA"/>
    <property type="match status" value="1"/>
</dbReference>
<dbReference type="AlphaFoldDB" id="A0A1S2M5G8"/>
<dbReference type="KEGG" id="aia:AWH56_012755"/>
<dbReference type="EMBL" id="LQXD01000083">
    <property type="protein sequence ID" value="OIJ19107.1"/>
    <property type="molecule type" value="Genomic_DNA"/>
</dbReference>
<keyword evidence="4 6" id="KW-1133">Transmembrane helix</keyword>
<dbReference type="SUPFAM" id="SSF161098">
    <property type="entry name" value="MetI-like"/>
    <property type="match status" value="1"/>
</dbReference>
<dbReference type="Pfam" id="PF00528">
    <property type="entry name" value="BPD_transp_1"/>
    <property type="match status" value="1"/>
</dbReference>
<evidence type="ECO:0000313" key="8">
    <source>
        <dbReference type="EMBL" id="OIJ19107.1"/>
    </source>
</evidence>
<dbReference type="GO" id="GO:0005886">
    <property type="term" value="C:plasma membrane"/>
    <property type="evidence" value="ECO:0007669"/>
    <property type="project" value="UniProtKB-SubCell"/>
</dbReference>
<evidence type="ECO:0000256" key="6">
    <source>
        <dbReference type="RuleBase" id="RU363032"/>
    </source>
</evidence>
<feature type="transmembrane region" description="Helical" evidence="6">
    <location>
        <begin position="12"/>
        <end position="35"/>
    </location>
</feature>
<evidence type="ECO:0000256" key="2">
    <source>
        <dbReference type="ARBA" id="ARBA00022448"/>
    </source>
</evidence>
<dbReference type="InterPro" id="IPR035906">
    <property type="entry name" value="MetI-like_sf"/>
</dbReference>
<feature type="transmembrane region" description="Helical" evidence="6">
    <location>
        <begin position="252"/>
        <end position="274"/>
    </location>
</feature>
<accession>A0A1S2M5G8</accession>
<keyword evidence="5 6" id="KW-0472">Membrane</keyword>
<sequence>MKLFNQSNSFRLTVFLLPSVAITLLLTGYGILYALSNSLQNDGIGAYASVVGHTMFQSSLVFSLKVTSISTGVSLLLGILVAKIIYSYFKTSSLKLVIWVPMLIPHFVAAYLVLILLSQSGLFSSAFFHLGIISDRMQFPILVFDQAGVGIIVTYVWKSIPFVVLMLLPVFYEIDRRFVQVVQTLGGGQFEVFKMVEWPWLFPVLIEVGLILFAFIIAAFEVPYLLGVTDPKMISVLAYQWFYTGDWSFRSMSMALMILLTLFILLFSVVIFQITKKRRFIMMKGRM</sequence>
<keyword evidence="10" id="KW-1185">Reference proteome</keyword>
<dbReference type="CDD" id="cd06261">
    <property type="entry name" value="TM_PBP2"/>
    <property type="match status" value="1"/>
</dbReference>
<feature type="transmembrane region" description="Helical" evidence="6">
    <location>
        <begin position="96"/>
        <end position="117"/>
    </location>
</feature>
<feature type="domain" description="ABC transmembrane type-1" evidence="7">
    <location>
        <begin position="60"/>
        <end position="271"/>
    </location>
</feature>
<dbReference type="GO" id="GO:0055085">
    <property type="term" value="P:transmembrane transport"/>
    <property type="evidence" value="ECO:0007669"/>
    <property type="project" value="InterPro"/>
</dbReference>
<dbReference type="Gene3D" id="1.10.3720.10">
    <property type="entry name" value="MetI-like"/>
    <property type="match status" value="1"/>
</dbReference>
<reference evidence="9" key="4">
    <citation type="submission" date="2020-10" db="EMBL/GenBank/DDBJ databases">
        <authorList>
            <person name="Bassil N.M."/>
            <person name="Lloyd J.R."/>
        </authorList>
    </citation>
    <scope>NUCLEOTIDE SEQUENCE</scope>
    <source>
        <strain evidence="9">NB2006</strain>
    </source>
</reference>
<keyword evidence="3 6" id="KW-0812">Transmembrane</keyword>
<dbReference type="InterPro" id="IPR052730">
    <property type="entry name" value="Sugar_ABC_transporter"/>
</dbReference>
<dbReference type="PROSITE" id="PS50928">
    <property type="entry name" value="ABC_TM1"/>
    <property type="match status" value="1"/>
</dbReference>
<evidence type="ECO:0000256" key="4">
    <source>
        <dbReference type="ARBA" id="ARBA00022989"/>
    </source>
</evidence>
<organism evidence="8 10">
    <name type="scientific">Anaerobacillus isosaccharinicus</name>
    <dbReference type="NCBI Taxonomy" id="1532552"/>
    <lineage>
        <taxon>Bacteria</taxon>
        <taxon>Bacillati</taxon>
        <taxon>Bacillota</taxon>
        <taxon>Bacilli</taxon>
        <taxon>Bacillales</taxon>
        <taxon>Bacillaceae</taxon>
        <taxon>Anaerobacillus</taxon>
    </lineage>
</organism>
<dbReference type="EMBL" id="CP063356">
    <property type="protein sequence ID" value="QOY38319.1"/>
    <property type="molecule type" value="Genomic_DNA"/>
</dbReference>
<evidence type="ECO:0000256" key="5">
    <source>
        <dbReference type="ARBA" id="ARBA00023136"/>
    </source>
</evidence>
<protein>
    <submittedName>
        <fullName evidence="9">Sugar ABC transporter permease</fullName>
    </submittedName>
</protein>
<gene>
    <name evidence="9" type="ORF">AWH56_012755</name>
    <name evidence="8" type="ORF">AWH56_09920</name>
</gene>
<evidence type="ECO:0000256" key="3">
    <source>
        <dbReference type="ARBA" id="ARBA00022692"/>
    </source>
</evidence>
<dbReference type="InterPro" id="IPR000515">
    <property type="entry name" value="MetI-like"/>
</dbReference>
<reference evidence="9 10" key="2">
    <citation type="journal article" date="2017" name="Genome Announc.">
        <title>Draft Genome Sequences of Four Alkaliphilic Bacteria Belonging to the Anaerobacillus Genus.</title>
        <authorList>
            <person name="Bassil N.M."/>
            <person name="Lloyd J.R."/>
        </authorList>
    </citation>
    <scope>NUCLEOTIDE SEQUENCE [LARGE SCALE GENOMIC DNA]</scope>
    <source>
        <strain evidence="9 10">NB2006</strain>
    </source>
</reference>
<name>A0A1S2M5G8_9BACI</name>
<evidence type="ECO:0000259" key="7">
    <source>
        <dbReference type="PROSITE" id="PS50928"/>
    </source>
</evidence>
<reference evidence="8 10" key="1">
    <citation type="submission" date="2016-10" db="EMBL/GenBank/DDBJ databases">
        <title>Draft genome sequences of four alkaliphilic bacteria belonging to the Anaerobacillus genus.</title>
        <authorList>
            <person name="Bassil N.M."/>
            <person name="Lloyd J.R."/>
        </authorList>
    </citation>
    <scope>NUCLEOTIDE SEQUENCE [LARGE SCALE GENOMIC DNA]</scope>
    <source>
        <strain evidence="8 10">NB2006</strain>
    </source>
</reference>
<keyword evidence="2 6" id="KW-0813">Transport</keyword>
<comment type="subcellular location">
    <subcellularLocation>
        <location evidence="6">Cell membrane</location>
        <topology evidence="6">Multi-pass membrane protein</topology>
    </subcellularLocation>
    <subcellularLocation>
        <location evidence="1">Membrane</location>
        <topology evidence="1">Multi-pass membrane protein</topology>
    </subcellularLocation>
</comment>
<dbReference type="RefSeq" id="WP_071317001.1">
    <property type="nucleotide sequence ID" value="NZ_CP063356.2"/>
</dbReference>
<evidence type="ECO:0000313" key="9">
    <source>
        <dbReference type="EMBL" id="QOY38319.1"/>
    </source>
</evidence>
<dbReference type="OrthoDB" id="9785836at2"/>
<proteinExistence type="inferred from homology"/>
<dbReference type="Proteomes" id="UP000180175">
    <property type="component" value="Chromosome"/>
</dbReference>
<reference evidence="9 10" key="3">
    <citation type="journal article" date="2019" name="Int. J. Syst. Evol. Microbiol.">
        <title>Anaerobacillus isosaccharinicus sp. nov., an alkaliphilic bacterium which degrades isosaccharinic acid.</title>
        <authorList>
            <person name="Bassil N.M."/>
            <person name="Lloyd J.R."/>
        </authorList>
    </citation>
    <scope>NUCLEOTIDE SEQUENCE [LARGE SCALE GENOMIC DNA]</scope>
    <source>
        <strain evidence="9 10">NB2006</strain>
    </source>
</reference>
<comment type="similarity">
    <text evidence="6">Belongs to the binding-protein-dependent transport system permease family.</text>
</comment>